<accession>A0AC60PE08</accession>
<protein>
    <submittedName>
        <fullName evidence="1">Uncharacterized protein</fullName>
    </submittedName>
</protein>
<reference evidence="1 2" key="1">
    <citation type="journal article" date="2020" name="Cell">
        <title>Large-Scale Comparative Analyses of Tick Genomes Elucidate Their Genetic Diversity and Vector Capacities.</title>
        <authorList>
            <consortium name="Tick Genome and Microbiome Consortium (TIGMIC)"/>
            <person name="Jia N."/>
            <person name="Wang J."/>
            <person name="Shi W."/>
            <person name="Du L."/>
            <person name="Sun Y."/>
            <person name="Zhan W."/>
            <person name="Jiang J.F."/>
            <person name="Wang Q."/>
            <person name="Zhang B."/>
            <person name="Ji P."/>
            <person name="Bell-Sakyi L."/>
            <person name="Cui X.M."/>
            <person name="Yuan T.T."/>
            <person name="Jiang B.G."/>
            <person name="Yang W.F."/>
            <person name="Lam T.T."/>
            <person name="Chang Q.C."/>
            <person name="Ding S.J."/>
            <person name="Wang X.J."/>
            <person name="Zhu J.G."/>
            <person name="Ruan X.D."/>
            <person name="Zhao L."/>
            <person name="Wei J.T."/>
            <person name="Ye R.Z."/>
            <person name="Que T.C."/>
            <person name="Du C.H."/>
            <person name="Zhou Y.H."/>
            <person name="Cheng J.X."/>
            <person name="Dai P.F."/>
            <person name="Guo W.B."/>
            <person name="Han X.H."/>
            <person name="Huang E.J."/>
            <person name="Li L.F."/>
            <person name="Wei W."/>
            <person name="Gao Y.C."/>
            <person name="Liu J.Z."/>
            <person name="Shao H.Z."/>
            <person name="Wang X."/>
            <person name="Wang C.C."/>
            <person name="Yang T.C."/>
            <person name="Huo Q.B."/>
            <person name="Li W."/>
            <person name="Chen H.Y."/>
            <person name="Chen S.E."/>
            <person name="Zhou L.G."/>
            <person name="Ni X.B."/>
            <person name="Tian J.H."/>
            <person name="Sheng Y."/>
            <person name="Liu T."/>
            <person name="Pan Y.S."/>
            <person name="Xia L.Y."/>
            <person name="Li J."/>
            <person name="Zhao F."/>
            <person name="Cao W.C."/>
        </authorList>
    </citation>
    <scope>NUCLEOTIDE SEQUENCE [LARGE SCALE GENOMIC DNA]</scope>
    <source>
        <strain evidence="1">Iper-2018</strain>
    </source>
</reference>
<name>A0AC60PE08_IXOPE</name>
<sequence>MTTAPKKLVKSKSGLRIVSANSDELSPFFLDEPPWTPDRERSDCVRCRCKFDLITRRHHCRRCGRVYCGSCCGRRLPLQRMCFVDPVRVCQDCSPATLRENDFYDRHLKLLLKGARFLVSVSPEVDLGSATAHCCRLSGDHRVIEMESSHSKDCVEIPLTNIMSFRILRPNSPTADTGGGDGGVTGVVLGYKSDHEGQVVVHLGVTPGPEAGTGALWIVALNKLTRSTSEAAAGKQLSGEVTLQALHECPPEAPSREEAMADTRKLGSLLHEMHRDLKCRQGCPFYGNPEWDGYCSKCYKELRATQSALAPQAPSSPRGAPSARRCHAVAARDPGGDAATAVEVADAGFIASCSPARKSAEALAARSRERRDDRPDRRDHDVRQRDAPAFLASFVATSVELWTRG</sequence>
<gene>
    <name evidence="1" type="ORF">HPB47_005049</name>
</gene>
<comment type="caution">
    <text evidence="1">The sequence shown here is derived from an EMBL/GenBank/DDBJ whole genome shotgun (WGS) entry which is preliminary data.</text>
</comment>
<organism evidence="1 2">
    <name type="scientific">Ixodes persulcatus</name>
    <name type="common">Taiga tick</name>
    <dbReference type="NCBI Taxonomy" id="34615"/>
    <lineage>
        <taxon>Eukaryota</taxon>
        <taxon>Metazoa</taxon>
        <taxon>Ecdysozoa</taxon>
        <taxon>Arthropoda</taxon>
        <taxon>Chelicerata</taxon>
        <taxon>Arachnida</taxon>
        <taxon>Acari</taxon>
        <taxon>Parasitiformes</taxon>
        <taxon>Ixodida</taxon>
        <taxon>Ixodoidea</taxon>
        <taxon>Ixodidae</taxon>
        <taxon>Ixodinae</taxon>
        <taxon>Ixodes</taxon>
    </lineage>
</organism>
<keyword evidence="2" id="KW-1185">Reference proteome</keyword>
<evidence type="ECO:0000313" key="1">
    <source>
        <dbReference type="EMBL" id="KAG0418211.1"/>
    </source>
</evidence>
<dbReference type="Proteomes" id="UP000805193">
    <property type="component" value="Unassembled WGS sequence"/>
</dbReference>
<dbReference type="EMBL" id="JABSTQ010010756">
    <property type="protein sequence ID" value="KAG0418211.1"/>
    <property type="molecule type" value="Genomic_DNA"/>
</dbReference>
<evidence type="ECO:0000313" key="2">
    <source>
        <dbReference type="Proteomes" id="UP000805193"/>
    </source>
</evidence>
<proteinExistence type="predicted"/>